<sequence length="306" mass="34960">MKYATRVNSFLRDKISVLEAVKRIASVDGVDYVDLNYPEHFKEYTPQQVKAEMDKQGLKLNAINMRFRDIYLNGEFGNADIEISRKAVALCKEAAKVCKEMDGAQIIVWLGFDGFDYSFQMDYVKAWNQAIQCFKEICDDTDLPISIEYKPYEERVHAMIDSFGTTMAMVSAVDKKNLGVTLDFCHMLMKSENPAFAAALLLEDDKLFNVHLNDGEGRTDDGLMVGSVNLWKSLEFMYYLKKYDFQGAIYFDTFPKRESAVEECAANIAMCRKLEELVDKIGVEEMGRVISQNSAVEVQKMFLKLL</sequence>
<dbReference type="PANTHER" id="PTHR12110">
    <property type="entry name" value="HYDROXYPYRUVATE ISOMERASE"/>
    <property type="match status" value="1"/>
</dbReference>
<gene>
    <name evidence="2" type="ORF">H8709_02570</name>
</gene>
<proteinExistence type="predicted"/>
<keyword evidence="3" id="KW-1185">Reference proteome</keyword>
<dbReference type="SUPFAM" id="SSF51658">
    <property type="entry name" value="Xylose isomerase-like"/>
    <property type="match status" value="1"/>
</dbReference>
<dbReference type="PANTHER" id="PTHR12110:SF21">
    <property type="entry name" value="XYLOSE ISOMERASE-LIKE TIM BARREL DOMAIN-CONTAINING PROTEIN"/>
    <property type="match status" value="1"/>
</dbReference>
<protein>
    <submittedName>
        <fullName evidence="2">Sugar phosphate isomerase/epimerase</fullName>
    </submittedName>
</protein>
<dbReference type="RefSeq" id="WP_392391642.1">
    <property type="nucleotide sequence ID" value="NZ_JACRTC010000001.1"/>
</dbReference>
<evidence type="ECO:0000313" key="2">
    <source>
        <dbReference type="EMBL" id="MBC8569708.1"/>
    </source>
</evidence>
<evidence type="ECO:0000313" key="3">
    <source>
        <dbReference type="Proteomes" id="UP000660861"/>
    </source>
</evidence>
<feature type="domain" description="Xylose isomerase-like TIM barrel" evidence="1">
    <location>
        <begin position="29"/>
        <end position="264"/>
    </location>
</feature>
<dbReference type="AlphaFoldDB" id="A0A926EAY0"/>
<dbReference type="Gene3D" id="3.20.20.150">
    <property type="entry name" value="Divalent-metal-dependent TIM barrel enzymes"/>
    <property type="match status" value="1"/>
</dbReference>
<dbReference type="EMBL" id="JACRTC010000001">
    <property type="protein sequence ID" value="MBC8569708.1"/>
    <property type="molecule type" value="Genomic_DNA"/>
</dbReference>
<reference evidence="2" key="1">
    <citation type="submission" date="2020-08" db="EMBL/GenBank/DDBJ databases">
        <title>Genome public.</title>
        <authorList>
            <person name="Liu C."/>
            <person name="Sun Q."/>
        </authorList>
    </citation>
    <scope>NUCLEOTIDE SEQUENCE</scope>
    <source>
        <strain evidence="2">NSJ-54</strain>
    </source>
</reference>
<evidence type="ECO:0000259" key="1">
    <source>
        <dbReference type="Pfam" id="PF01261"/>
    </source>
</evidence>
<dbReference type="InterPro" id="IPR050312">
    <property type="entry name" value="IolE/XylAMocC-like"/>
</dbReference>
<name>A0A926EAY0_9FIRM</name>
<dbReference type="InterPro" id="IPR013022">
    <property type="entry name" value="Xyl_isomerase-like_TIM-brl"/>
</dbReference>
<organism evidence="2 3">
    <name type="scientific">Zongyangia hominis</name>
    <dbReference type="NCBI Taxonomy" id="2763677"/>
    <lineage>
        <taxon>Bacteria</taxon>
        <taxon>Bacillati</taxon>
        <taxon>Bacillota</taxon>
        <taxon>Clostridia</taxon>
        <taxon>Eubacteriales</taxon>
        <taxon>Oscillospiraceae</taxon>
        <taxon>Zongyangia</taxon>
    </lineage>
</organism>
<dbReference type="GO" id="GO:0016853">
    <property type="term" value="F:isomerase activity"/>
    <property type="evidence" value="ECO:0007669"/>
    <property type="project" value="UniProtKB-KW"/>
</dbReference>
<accession>A0A926EAY0</accession>
<dbReference type="Pfam" id="PF01261">
    <property type="entry name" value="AP_endonuc_2"/>
    <property type="match status" value="1"/>
</dbReference>
<dbReference type="Proteomes" id="UP000660861">
    <property type="component" value="Unassembled WGS sequence"/>
</dbReference>
<dbReference type="InterPro" id="IPR036237">
    <property type="entry name" value="Xyl_isomerase-like_sf"/>
</dbReference>
<comment type="caution">
    <text evidence="2">The sequence shown here is derived from an EMBL/GenBank/DDBJ whole genome shotgun (WGS) entry which is preliminary data.</text>
</comment>
<keyword evidence="2" id="KW-0413">Isomerase</keyword>